<name>A0A8H7DET1_9AGAR</name>
<feature type="region of interest" description="Disordered" evidence="1">
    <location>
        <begin position="217"/>
        <end position="237"/>
    </location>
</feature>
<feature type="region of interest" description="Disordered" evidence="1">
    <location>
        <begin position="72"/>
        <end position="104"/>
    </location>
</feature>
<gene>
    <name evidence="2" type="ORF">MSAN_00486300</name>
</gene>
<reference evidence="2" key="1">
    <citation type="submission" date="2020-05" db="EMBL/GenBank/DDBJ databases">
        <title>Mycena genomes resolve the evolution of fungal bioluminescence.</title>
        <authorList>
            <person name="Tsai I.J."/>
        </authorList>
    </citation>
    <scope>NUCLEOTIDE SEQUENCE</scope>
    <source>
        <strain evidence="2">160909Yilan</strain>
    </source>
</reference>
<dbReference type="Proteomes" id="UP000623467">
    <property type="component" value="Unassembled WGS sequence"/>
</dbReference>
<dbReference type="InterPro" id="IPR036397">
    <property type="entry name" value="RNaseH_sf"/>
</dbReference>
<proteinExistence type="predicted"/>
<dbReference type="EMBL" id="JACAZH010000003">
    <property type="protein sequence ID" value="KAF7372804.1"/>
    <property type="molecule type" value="Genomic_DNA"/>
</dbReference>
<protein>
    <submittedName>
        <fullName evidence="2">Uncharacterized protein</fullName>
    </submittedName>
</protein>
<accession>A0A8H7DET1</accession>
<feature type="compositionally biased region" description="Acidic residues" evidence="1">
    <location>
        <begin position="282"/>
        <end position="301"/>
    </location>
</feature>
<keyword evidence="3" id="KW-1185">Reference proteome</keyword>
<feature type="compositionally biased region" description="Low complexity" evidence="1">
    <location>
        <begin position="90"/>
        <end position="104"/>
    </location>
</feature>
<dbReference type="OrthoDB" id="3218065at2759"/>
<dbReference type="PANTHER" id="PTHR35871">
    <property type="entry name" value="EXPRESSED PROTEIN"/>
    <property type="match status" value="1"/>
</dbReference>
<feature type="region of interest" description="Disordered" evidence="1">
    <location>
        <begin position="281"/>
        <end position="319"/>
    </location>
</feature>
<dbReference type="Gene3D" id="3.30.420.10">
    <property type="entry name" value="Ribonuclease H-like superfamily/Ribonuclease H"/>
    <property type="match status" value="1"/>
</dbReference>
<dbReference type="GO" id="GO:0003676">
    <property type="term" value="F:nucleic acid binding"/>
    <property type="evidence" value="ECO:0007669"/>
    <property type="project" value="InterPro"/>
</dbReference>
<organism evidence="2 3">
    <name type="scientific">Mycena sanguinolenta</name>
    <dbReference type="NCBI Taxonomy" id="230812"/>
    <lineage>
        <taxon>Eukaryota</taxon>
        <taxon>Fungi</taxon>
        <taxon>Dikarya</taxon>
        <taxon>Basidiomycota</taxon>
        <taxon>Agaricomycotina</taxon>
        <taxon>Agaricomycetes</taxon>
        <taxon>Agaricomycetidae</taxon>
        <taxon>Agaricales</taxon>
        <taxon>Marasmiineae</taxon>
        <taxon>Mycenaceae</taxon>
        <taxon>Mycena</taxon>
    </lineage>
</organism>
<evidence type="ECO:0000256" key="1">
    <source>
        <dbReference type="SAM" id="MobiDB-lite"/>
    </source>
</evidence>
<evidence type="ECO:0000313" key="3">
    <source>
        <dbReference type="Proteomes" id="UP000623467"/>
    </source>
</evidence>
<feature type="compositionally biased region" description="Pro residues" evidence="1">
    <location>
        <begin position="220"/>
        <end position="237"/>
    </location>
</feature>
<sequence>MSQIEGTKIFKLHTTSFTSFSLDHGSQETFPARSSCGARKGRHLASSTIEYEAEDPLYQEVTRWTGGVNHHLSDSDAEWETEADGIQTGSADSAPSALAPPHSPVALELSDSDSDLELEALDLDDVALADCIAREENRQAALWKLSGLRMDLGVKDWKKAEANRSLGYNGQAKSTKYKRAQKERVRKAESAASRESAQAKGFVNYFQVCAPTPASAHLPPSIPTPSLPLPQSAPAPSHPLPPSVLMHAPCPVASQSIVLESIPCHSLPYVNEAPLYGFLSDEPSEPDLSDIGDGSNDENEEQPGPKKRRKLDVPVRERKRLKKEQRCKELGDALTAIEKVIGLKRTQYQSPLQAKRARVIQSTLHLVVRRSRKLMEASAMAAETHGFAAGWGSRLARQWTAGWVKTRTLPESDRGRHAKTWSLLNDPAVKEELVAYLRSNKWSINPKKLVEYSKATLITDEMKKFVQNAVNEEMPRGLKKYLELELFPRIGYKVVRGISLATARRWLHEQGFEYTEVKKGLFYDGHERPDNVDYRQNQFIPAFDALRPYFVEYQADNLELLVKKPPLPPGEFWLVLTAHDEMTAQANDADKWTWIMKGEMPIRKKGVGRGIHRSDILCSTVGHIVDAGQGIEYGKNYDGYWDGTQFIKQLEERIIPAFERLHNRNIYRACFLIDNSQGHCAYAEDALVATRMNWRPGGKQAIMRDGWFWQNGHKVAQKMVLPDGQAKGMKLVLEERGLLRPSLKMKCDTGACDGTHLCCGRAILSNQPDFQDQKSLVQETIERLGHRCIFLPKYHCELNFIEFFWGAVKRYLREHCDYTFEGLRARMDAALRSVDLMTIRKWERRTYRWLDAYRQGLDCKNAQFQVKQFSSRQFKSHRRVGEHMGRAMDG</sequence>
<evidence type="ECO:0000313" key="2">
    <source>
        <dbReference type="EMBL" id="KAF7372804.1"/>
    </source>
</evidence>
<dbReference type="PANTHER" id="PTHR35871:SF1">
    <property type="entry name" value="CXC1-LIKE CYSTEINE CLUSTER ASSOCIATED WITH KDZ TRANSPOSASES DOMAIN-CONTAINING PROTEIN"/>
    <property type="match status" value="1"/>
</dbReference>
<comment type="caution">
    <text evidence="2">The sequence shown here is derived from an EMBL/GenBank/DDBJ whole genome shotgun (WGS) entry which is preliminary data.</text>
</comment>
<dbReference type="AlphaFoldDB" id="A0A8H7DET1"/>